<name>A0A8S5TZY9_9CAUD</name>
<dbReference type="Pfam" id="PF21822">
    <property type="entry name" value="Phage_TAC_15"/>
    <property type="match status" value="1"/>
</dbReference>
<organism evidence="1">
    <name type="scientific">Myoviridae sp. ctCuC1</name>
    <dbReference type="NCBI Taxonomy" id="2825055"/>
    <lineage>
        <taxon>Viruses</taxon>
        <taxon>Duplodnaviria</taxon>
        <taxon>Heunggongvirae</taxon>
        <taxon>Uroviricota</taxon>
        <taxon>Caudoviricetes</taxon>
    </lineage>
</organism>
<proteinExistence type="predicted"/>
<accession>A0A8S5TZY9</accession>
<reference evidence="1" key="1">
    <citation type="journal article" date="2021" name="Proc. Natl. Acad. Sci. U.S.A.">
        <title>A Catalog of Tens of Thousands of Viruses from Human Metagenomes Reveals Hidden Associations with Chronic Diseases.</title>
        <authorList>
            <person name="Tisza M.J."/>
            <person name="Buck C.B."/>
        </authorList>
    </citation>
    <scope>NUCLEOTIDE SEQUENCE</scope>
    <source>
        <strain evidence="1">CtCuC1</strain>
    </source>
</reference>
<dbReference type="EMBL" id="BK015968">
    <property type="protein sequence ID" value="DAF87777.1"/>
    <property type="molecule type" value="Genomic_DNA"/>
</dbReference>
<sequence length="140" mass="15041">MLKQKTKVIEAGGAKYRLGKMDARSASYLAMKAAAVIAPALSTVKGMNKQDAITAAANALPSMPREEFDEIQTMLLRTVVKLVETNGVDMPVPVIKADGSFTDEDLCYDAPTVMQLSVQALMFNIGDFFQGAGLIQKPAK</sequence>
<evidence type="ECO:0000313" key="1">
    <source>
        <dbReference type="EMBL" id="DAF87777.1"/>
    </source>
</evidence>
<dbReference type="InterPro" id="IPR049156">
    <property type="entry name" value="Phage_chap_TAC_15-like"/>
</dbReference>
<protein>
    <submittedName>
        <fullName evidence="1">Tail assembly chaperone protein</fullName>
    </submittedName>
</protein>